<feature type="region of interest" description="Disordered" evidence="6">
    <location>
        <begin position="415"/>
        <end position="479"/>
    </location>
</feature>
<dbReference type="Gene3D" id="2.30.30.1190">
    <property type="match status" value="1"/>
</dbReference>
<dbReference type="InterPro" id="IPR036855">
    <property type="entry name" value="Znf_CCCH_sf"/>
</dbReference>
<evidence type="ECO:0000256" key="4">
    <source>
        <dbReference type="ARBA" id="ARBA00023125"/>
    </source>
</evidence>
<organism evidence="8">
    <name type="scientific">Diospyros kaki</name>
    <name type="common">Kaki persimmon</name>
    <name type="synonym">Diospyros chinensis</name>
    <dbReference type="NCBI Taxonomy" id="35925"/>
    <lineage>
        <taxon>Eukaryota</taxon>
        <taxon>Viridiplantae</taxon>
        <taxon>Streptophyta</taxon>
        <taxon>Embryophyta</taxon>
        <taxon>Tracheophyta</taxon>
        <taxon>Spermatophyta</taxon>
        <taxon>Magnoliopsida</taxon>
        <taxon>eudicotyledons</taxon>
        <taxon>Gunneridae</taxon>
        <taxon>Pentapetalae</taxon>
        <taxon>asterids</taxon>
        <taxon>Ericales</taxon>
        <taxon>Ebenaceae</taxon>
        <taxon>Diospyros</taxon>
    </lineage>
</organism>
<keyword evidence="3 5" id="KW-0862">Zinc</keyword>
<feature type="compositionally biased region" description="Polar residues" evidence="6">
    <location>
        <begin position="185"/>
        <end position="204"/>
    </location>
</feature>
<dbReference type="InterPro" id="IPR050974">
    <property type="entry name" value="Plant_ZF_CCCH"/>
</dbReference>
<keyword evidence="4" id="KW-0238">DNA-binding</keyword>
<evidence type="ECO:0000313" key="8">
    <source>
        <dbReference type="EMBL" id="AZL19372.1"/>
    </source>
</evidence>
<dbReference type="PANTHER" id="PTHR12506:SF43">
    <property type="entry name" value="ZINC FINGER CCCH DOMAIN-CONTAINING PROTEIN 32"/>
    <property type="match status" value="1"/>
</dbReference>
<feature type="region of interest" description="Disordered" evidence="6">
    <location>
        <begin position="185"/>
        <end position="207"/>
    </location>
</feature>
<evidence type="ECO:0000256" key="2">
    <source>
        <dbReference type="ARBA" id="ARBA00022771"/>
    </source>
</evidence>
<keyword evidence="1 5" id="KW-0479">Metal-binding</keyword>
<protein>
    <submittedName>
        <fullName evidence="8">Transcription factor CCCH-2</fullName>
    </submittedName>
</protein>
<feature type="region of interest" description="Disordered" evidence="6">
    <location>
        <begin position="1"/>
        <end position="28"/>
    </location>
</feature>
<name>A0A3S8T8Z9_DIOKA</name>
<evidence type="ECO:0000256" key="1">
    <source>
        <dbReference type="ARBA" id="ARBA00022723"/>
    </source>
</evidence>
<feature type="domain" description="C3H1-type" evidence="7">
    <location>
        <begin position="141"/>
        <end position="169"/>
    </location>
</feature>
<dbReference type="SUPFAM" id="SSF90229">
    <property type="entry name" value="CCCH zinc finger"/>
    <property type="match status" value="5"/>
</dbReference>
<feature type="zinc finger region" description="C3H1-type" evidence="5">
    <location>
        <begin position="95"/>
        <end position="123"/>
    </location>
</feature>
<dbReference type="SMART" id="SM00356">
    <property type="entry name" value="ZnF_C3H1"/>
    <property type="match status" value="5"/>
</dbReference>
<feature type="domain" description="C3H1-type" evidence="7">
    <location>
        <begin position="298"/>
        <end position="326"/>
    </location>
</feature>
<dbReference type="EMBL" id="MH210701">
    <property type="protein sequence ID" value="AZL19372.1"/>
    <property type="molecule type" value="mRNA"/>
</dbReference>
<accession>A0A3S8T8Z9</accession>
<dbReference type="Pfam" id="PF00642">
    <property type="entry name" value="zf-CCCH"/>
    <property type="match status" value="5"/>
</dbReference>
<keyword evidence="2 5" id="KW-0863">Zinc-finger</keyword>
<reference evidence="8" key="1">
    <citation type="submission" date="2018-04" db="EMBL/GenBank/DDBJ databases">
        <title>Isolation and characterization of transcription inhibitors in persimmon fruit postharvest deastringency.</title>
        <authorList>
            <person name="Zhu Q."/>
            <person name="Deng C."/>
            <person name="Yin X."/>
        </authorList>
    </citation>
    <scope>NUCLEOTIDE SEQUENCE</scope>
</reference>
<feature type="domain" description="C3H1-type" evidence="7">
    <location>
        <begin position="95"/>
        <end position="123"/>
    </location>
</feature>
<dbReference type="InterPro" id="IPR000571">
    <property type="entry name" value="Znf_CCCH"/>
</dbReference>
<feature type="zinc finger region" description="C3H1-type" evidence="5">
    <location>
        <begin position="298"/>
        <end position="326"/>
    </location>
</feature>
<feature type="zinc finger region" description="C3H1-type" evidence="5">
    <location>
        <begin position="49"/>
        <end position="77"/>
    </location>
</feature>
<dbReference type="AlphaFoldDB" id="A0A3S8T8Z9"/>
<evidence type="ECO:0000256" key="6">
    <source>
        <dbReference type="SAM" id="MobiDB-lite"/>
    </source>
</evidence>
<evidence type="ECO:0000256" key="3">
    <source>
        <dbReference type="ARBA" id="ARBA00022833"/>
    </source>
</evidence>
<dbReference type="PANTHER" id="PTHR12506">
    <property type="entry name" value="PROTEIN PHOSPHATASE RELATED"/>
    <property type="match status" value="1"/>
</dbReference>
<evidence type="ECO:0000259" key="7">
    <source>
        <dbReference type="PROSITE" id="PS50103"/>
    </source>
</evidence>
<feature type="compositionally biased region" description="Polar residues" evidence="6">
    <location>
        <begin position="424"/>
        <end position="471"/>
    </location>
</feature>
<feature type="domain" description="C3H1-type" evidence="7">
    <location>
        <begin position="49"/>
        <end position="77"/>
    </location>
</feature>
<feature type="zinc finger region" description="C3H1-type" evidence="5">
    <location>
        <begin position="141"/>
        <end position="169"/>
    </location>
</feature>
<feature type="zinc finger region" description="C3H1-type" evidence="5">
    <location>
        <begin position="344"/>
        <end position="372"/>
    </location>
</feature>
<dbReference type="PROSITE" id="PS50103">
    <property type="entry name" value="ZF_C3H1"/>
    <property type="match status" value="5"/>
</dbReference>
<proteinExistence type="evidence at transcript level"/>
<evidence type="ECO:0000256" key="5">
    <source>
        <dbReference type="PROSITE-ProRule" id="PRU00723"/>
    </source>
</evidence>
<dbReference type="GO" id="GO:0008270">
    <property type="term" value="F:zinc ion binding"/>
    <property type="evidence" value="ECO:0007669"/>
    <property type="project" value="UniProtKB-KW"/>
</dbReference>
<sequence>MELYGRNAARNGSQSDRPGEWGPAGAETGLEESMRRLGLWNREILYPERPGAPDCAYYMRTGSCGYGTNCRYNHPRDRTAVGGAVRIGIGEYPERQGEPACQYYLRTGTCKFGASCKFHHPRNGGGSISNVRSNSDGFPLRPGEKECSYYLKTGQCKFGITCKFHHPQLSGMPMPVPARPFYPTVQSSTIPSPDQYGGSSTSYRNGRPPLLPGSYMPGAYGTVLLPPGVVPIQGWSPYSGPVSPVLSPSAQPPVGAGSLYGVTQLSSSAPAYAGPYPQVPSPGVPSSSSQKERVFPERPGQPDCQYYLKTGDCKFGSSCKFNHPPDWVVSKTNSVLSPFGLPLRPGVQPCAFYMQNAYCKFGRTCKFDHPMGTLRYSPSASSLTDIPIASYMVGSSIATIAPSLSYSEPHAEFVSGSKLDPHSSRTPPSANTSGSTVGLIFSQTGSASSLSDVQPSGQSSTPISISMSTRQGGEVRRSS</sequence>
<feature type="domain" description="C3H1-type" evidence="7">
    <location>
        <begin position="344"/>
        <end position="372"/>
    </location>
</feature>
<dbReference type="Gene3D" id="4.10.1000.10">
    <property type="entry name" value="Zinc finger, CCCH-type"/>
    <property type="match status" value="2"/>
</dbReference>
<dbReference type="GO" id="GO:0003729">
    <property type="term" value="F:mRNA binding"/>
    <property type="evidence" value="ECO:0007669"/>
    <property type="project" value="UniProtKB-ARBA"/>
</dbReference>
<dbReference type="GO" id="GO:0003677">
    <property type="term" value="F:DNA binding"/>
    <property type="evidence" value="ECO:0007669"/>
    <property type="project" value="UniProtKB-KW"/>
</dbReference>